<reference evidence="2 3" key="1">
    <citation type="submission" date="2014-08" db="EMBL/GenBank/DDBJ databases">
        <title>Complete genome sequence of Corynebacterium phocae M408/89/1(T)(=DSM 44612(T)), isolated from the common seal (Phoca vitulina).</title>
        <authorList>
            <person name="Ruckert C."/>
            <person name="Albersmeier A."/>
            <person name="Winkler A."/>
            <person name="Kalinowski J."/>
        </authorList>
    </citation>
    <scope>NUCLEOTIDE SEQUENCE [LARGE SCALE GENOMIC DNA]</scope>
    <source>
        <strain evidence="2 3">M408/89/1</strain>
    </source>
</reference>
<dbReference type="EMBL" id="CP009249">
    <property type="protein sequence ID" value="APT92888.1"/>
    <property type="molecule type" value="Genomic_DNA"/>
</dbReference>
<gene>
    <name evidence="2" type="ORF">CPHO_08315</name>
</gene>
<dbReference type="STRING" id="161895.CPHO_08315"/>
<sequence>MAVNLGNLDDFLAEEDITFTIGGKQYGVTISAKDMLKFNAIEERTQADKIGAYYLWERACDLVGTTFDQEEMTFKGGLIGKVLKENPKMSYEVLGRLLTSIYLKARWTDDVAKTFAETGDVGKALGVEKVVKALEDNDTSSADSPNPETQPEPGETAGEDSAEK</sequence>
<feature type="compositionally biased region" description="Polar residues" evidence="1">
    <location>
        <begin position="139"/>
        <end position="149"/>
    </location>
</feature>
<proteinExistence type="predicted"/>
<evidence type="ECO:0000256" key="1">
    <source>
        <dbReference type="SAM" id="MobiDB-lite"/>
    </source>
</evidence>
<dbReference type="AlphaFoldDB" id="A0A1L7D436"/>
<feature type="region of interest" description="Disordered" evidence="1">
    <location>
        <begin position="134"/>
        <end position="164"/>
    </location>
</feature>
<protein>
    <submittedName>
        <fullName evidence="2">Uncharacterized protein</fullName>
    </submittedName>
</protein>
<name>A0A1L7D436_9CORY</name>
<evidence type="ECO:0000313" key="3">
    <source>
        <dbReference type="Proteomes" id="UP000185491"/>
    </source>
</evidence>
<keyword evidence="3" id="KW-1185">Reference proteome</keyword>
<organism evidence="2 3">
    <name type="scientific">Corynebacterium phocae</name>
    <dbReference type="NCBI Taxonomy" id="161895"/>
    <lineage>
        <taxon>Bacteria</taxon>
        <taxon>Bacillati</taxon>
        <taxon>Actinomycetota</taxon>
        <taxon>Actinomycetes</taxon>
        <taxon>Mycobacteriales</taxon>
        <taxon>Corynebacteriaceae</taxon>
        <taxon>Corynebacterium</taxon>
    </lineage>
</organism>
<evidence type="ECO:0000313" key="2">
    <source>
        <dbReference type="EMBL" id="APT92888.1"/>
    </source>
</evidence>
<dbReference type="Proteomes" id="UP000185491">
    <property type="component" value="Chromosome"/>
</dbReference>
<dbReference type="KEGG" id="cpho:CPHO_08315"/>
<accession>A0A1L7D436</accession>
<dbReference type="RefSeq" id="WP_075734853.1">
    <property type="nucleotide sequence ID" value="NZ_CP009249.1"/>
</dbReference>